<dbReference type="Proteomes" id="UP000288805">
    <property type="component" value="Unassembled WGS sequence"/>
</dbReference>
<proteinExistence type="predicted"/>
<feature type="compositionally biased region" description="Polar residues" evidence="1">
    <location>
        <begin position="211"/>
        <end position="224"/>
    </location>
</feature>
<evidence type="ECO:0000256" key="1">
    <source>
        <dbReference type="SAM" id="MobiDB-lite"/>
    </source>
</evidence>
<name>A0A438EAL0_VITVI</name>
<protein>
    <submittedName>
        <fullName evidence="2">Uncharacterized protein</fullName>
    </submittedName>
</protein>
<dbReference type="EMBL" id="QGNW01001341">
    <property type="protein sequence ID" value="RVW44867.1"/>
    <property type="molecule type" value="Genomic_DNA"/>
</dbReference>
<gene>
    <name evidence="2" type="ORF">CK203_087111</name>
</gene>
<reference evidence="2 3" key="1">
    <citation type="journal article" date="2018" name="PLoS Genet.">
        <title>Population sequencing reveals clonal diversity and ancestral inbreeding in the grapevine cultivar Chardonnay.</title>
        <authorList>
            <person name="Roach M.J."/>
            <person name="Johnson D.L."/>
            <person name="Bohlmann J."/>
            <person name="van Vuuren H.J."/>
            <person name="Jones S.J."/>
            <person name="Pretorius I.S."/>
            <person name="Schmidt S.A."/>
            <person name="Borneman A.R."/>
        </authorList>
    </citation>
    <scope>NUCLEOTIDE SEQUENCE [LARGE SCALE GENOMIC DNA]</scope>
    <source>
        <strain evidence="3">cv. Chardonnay</strain>
        <tissue evidence="2">Leaf</tissue>
    </source>
</reference>
<feature type="region of interest" description="Disordered" evidence="1">
    <location>
        <begin position="1"/>
        <end position="31"/>
    </location>
</feature>
<accession>A0A438EAL0</accession>
<evidence type="ECO:0000313" key="3">
    <source>
        <dbReference type="Proteomes" id="UP000288805"/>
    </source>
</evidence>
<comment type="caution">
    <text evidence="2">The sequence shown here is derived from an EMBL/GenBank/DDBJ whole genome shotgun (WGS) entry which is preliminary data.</text>
</comment>
<sequence length="319" mass="35787">MSEIVEKSNPKLTVAENTNSSSTGELQKCSGKDNLSHLLGTRPKYDPRIPWLSSSIGKGRSTFTKRDYCYNPSRGRKERSYGFVLVNRKLDHVSKGMKNSNPDQQQFGGSNEQSDFSKSIKAKIKIPCGTPTAKASPHQRLLLQTSWKATNCINANRNQNDKGMGKMIGHAREQKGLYYLEELKDKEKDLFLLDLPSHSHSFGYAPKHRQPSSPFDTNHPLSDSSKSNLVHLAQEIQQRKTSSRYNSSIIGYSIRTRSIDQPMQIQELEPAPSIEITSSFESHLEMNSSSNDGNLPIAIQKAPKRHSISFISFVLFCAL</sequence>
<feature type="compositionally biased region" description="Polar residues" evidence="1">
    <location>
        <begin position="97"/>
        <end position="114"/>
    </location>
</feature>
<evidence type="ECO:0000313" key="2">
    <source>
        <dbReference type="EMBL" id="RVW44867.1"/>
    </source>
</evidence>
<dbReference type="AlphaFoldDB" id="A0A438EAL0"/>
<feature type="region of interest" description="Disordered" evidence="1">
    <location>
        <begin position="94"/>
        <end position="114"/>
    </location>
</feature>
<feature type="compositionally biased region" description="Polar residues" evidence="1">
    <location>
        <begin position="15"/>
        <end position="25"/>
    </location>
</feature>
<organism evidence="2 3">
    <name type="scientific">Vitis vinifera</name>
    <name type="common">Grape</name>
    <dbReference type="NCBI Taxonomy" id="29760"/>
    <lineage>
        <taxon>Eukaryota</taxon>
        <taxon>Viridiplantae</taxon>
        <taxon>Streptophyta</taxon>
        <taxon>Embryophyta</taxon>
        <taxon>Tracheophyta</taxon>
        <taxon>Spermatophyta</taxon>
        <taxon>Magnoliopsida</taxon>
        <taxon>eudicotyledons</taxon>
        <taxon>Gunneridae</taxon>
        <taxon>Pentapetalae</taxon>
        <taxon>rosids</taxon>
        <taxon>Vitales</taxon>
        <taxon>Vitaceae</taxon>
        <taxon>Viteae</taxon>
        <taxon>Vitis</taxon>
    </lineage>
</organism>
<feature type="region of interest" description="Disordered" evidence="1">
    <location>
        <begin position="203"/>
        <end position="224"/>
    </location>
</feature>